<dbReference type="InterPro" id="IPR002575">
    <property type="entry name" value="Aminoglycoside_PTrfase"/>
</dbReference>
<dbReference type="Proteomes" id="UP000265366">
    <property type="component" value="Unassembled WGS sequence"/>
</dbReference>
<gene>
    <name evidence="3" type="ORF">D2V17_14985</name>
</gene>
<dbReference type="PANTHER" id="PTHR21064:SF6">
    <property type="entry name" value="AMINOGLYCOSIDE PHOSPHOTRANSFERASE DOMAIN-CONTAINING PROTEIN"/>
    <property type="match status" value="1"/>
</dbReference>
<evidence type="ECO:0000259" key="2">
    <source>
        <dbReference type="Pfam" id="PF01636"/>
    </source>
</evidence>
<proteinExistence type="inferred from homology"/>
<dbReference type="OrthoDB" id="156345at2"/>
<comment type="similarity">
    <text evidence="1">Belongs to the pseudomonas-type ThrB family.</text>
</comment>
<protein>
    <recommendedName>
        <fullName evidence="2">Aminoglycoside phosphotransferase domain-containing protein</fullName>
    </recommendedName>
</protein>
<dbReference type="InterPro" id="IPR011009">
    <property type="entry name" value="Kinase-like_dom_sf"/>
</dbReference>
<dbReference type="InterPro" id="IPR050249">
    <property type="entry name" value="Pseudomonas-type_ThrB"/>
</dbReference>
<sequence>MDAQQFCRRGGTVSTGALQTSSSLEALLPALGKADSHIVGEDLVRDVLRSRFGFGGAFSALSAERDQNYRVSDTAGKSLVFKIFGAAQPPQEAELLAAVLAYLEQRAPGLPVPRLAANAAGQAITHFVDEAGRERAAIAYSFLDGVPAFSAERSPRQHRHCGTLLGELAIALEGFSHPYMHRPLIWDLRHLLELRLLMPQIQTLHFADFVESFLERYSRSVSPRLAQLPRRFVHNDMNGGNIIVDPDDPARITGIIDFGDAIHTYRIADVAVGVVGQLSTAESAPDAMHEFVTAYRKKNPLDEHEVALLPWLVAGRIVQNLILTSWYRQQNPDGAHFAAFGREFFEWRIVFAQGLALQADGDFLI</sequence>
<dbReference type="Gene3D" id="3.90.1200.10">
    <property type="match status" value="1"/>
</dbReference>
<dbReference type="GO" id="GO:0019202">
    <property type="term" value="F:amino acid kinase activity"/>
    <property type="evidence" value="ECO:0007669"/>
    <property type="project" value="TreeGrafter"/>
</dbReference>
<dbReference type="PANTHER" id="PTHR21064">
    <property type="entry name" value="AMINOGLYCOSIDE PHOSPHOTRANSFERASE DOMAIN-CONTAINING PROTEIN-RELATED"/>
    <property type="match status" value="1"/>
</dbReference>
<dbReference type="SUPFAM" id="SSF56112">
    <property type="entry name" value="Protein kinase-like (PK-like)"/>
    <property type="match status" value="1"/>
</dbReference>
<evidence type="ECO:0000313" key="3">
    <source>
        <dbReference type="EMBL" id="RIV82617.1"/>
    </source>
</evidence>
<keyword evidence="4" id="KW-1185">Reference proteome</keyword>
<evidence type="ECO:0000313" key="4">
    <source>
        <dbReference type="Proteomes" id="UP000265366"/>
    </source>
</evidence>
<feature type="domain" description="Aminoglycoside phosphotransferase" evidence="2">
    <location>
        <begin position="65"/>
        <end position="295"/>
    </location>
</feature>
<dbReference type="Pfam" id="PF01636">
    <property type="entry name" value="APH"/>
    <property type="match status" value="1"/>
</dbReference>
<accession>A0A3A1P111</accession>
<dbReference type="EMBL" id="QXFM01000117">
    <property type="protein sequence ID" value="RIV82617.1"/>
    <property type="molecule type" value="Genomic_DNA"/>
</dbReference>
<organism evidence="3 4">
    <name type="scientific">Aurantiacibacter xanthus</name>
    <dbReference type="NCBI Taxonomy" id="1784712"/>
    <lineage>
        <taxon>Bacteria</taxon>
        <taxon>Pseudomonadati</taxon>
        <taxon>Pseudomonadota</taxon>
        <taxon>Alphaproteobacteria</taxon>
        <taxon>Sphingomonadales</taxon>
        <taxon>Erythrobacteraceae</taxon>
        <taxon>Aurantiacibacter</taxon>
    </lineage>
</organism>
<evidence type="ECO:0000256" key="1">
    <source>
        <dbReference type="ARBA" id="ARBA00038240"/>
    </source>
</evidence>
<dbReference type="AlphaFoldDB" id="A0A3A1P111"/>
<name>A0A3A1P111_9SPHN</name>
<reference evidence="3 4" key="1">
    <citation type="submission" date="2018-08" db="EMBL/GenBank/DDBJ databases">
        <title>Erythrobacter zhengii sp.nov., a bacterium isolated from deep-sea sediment.</title>
        <authorList>
            <person name="Fang C."/>
            <person name="Wu Y.-H."/>
            <person name="Sun C."/>
            <person name="Wang H."/>
            <person name="Cheng H."/>
            <person name="Meng F.-X."/>
            <person name="Wang C.-S."/>
            <person name="Xu X.-W."/>
        </authorList>
    </citation>
    <scope>NUCLEOTIDE SEQUENCE [LARGE SCALE GENOMIC DNA]</scope>
    <source>
        <strain evidence="3 4">CCTCC AB 2015396</strain>
    </source>
</reference>
<comment type="caution">
    <text evidence="3">The sequence shown here is derived from an EMBL/GenBank/DDBJ whole genome shotgun (WGS) entry which is preliminary data.</text>
</comment>